<keyword evidence="9" id="KW-1185">Reference proteome</keyword>
<dbReference type="KEGG" id="naci:NUH88_14030"/>
<dbReference type="PANTHER" id="PTHR12992">
    <property type="entry name" value="NUDIX HYDROLASE"/>
    <property type="match status" value="1"/>
</dbReference>
<evidence type="ECO:0000256" key="1">
    <source>
        <dbReference type="ARBA" id="ARBA00001936"/>
    </source>
</evidence>
<dbReference type="AlphaFoldDB" id="A0A9J7AMX6"/>
<dbReference type="PANTHER" id="PTHR12992:SF11">
    <property type="entry name" value="MITOCHONDRIAL COENZYME A DIPHOSPHATASE NUDT8"/>
    <property type="match status" value="1"/>
</dbReference>
<dbReference type="GO" id="GO:0010945">
    <property type="term" value="F:coenzyme A diphosphatase activity"/>
    <property type="evidence" value="ECO:0007669"/>
    <property type="project" value="InterPro"/>
</dbReference>
<dbReference type="NCBIfam" id="NF007980">
    <property type="entry name" value="PRK10707.1"/>
    <property type="match status" value="1"/>
</dbReference>
<reference evidence="8" key="1">
    <citation type="submission" date="2022-08" db="EMBL/GenBank/DDBJ databases">
        <title>Nisaea acidiphila sp. nov., isolated from a marine algal debris and emended description of the genus Nisaea Urios et al. 2008.</title>
        <authorList>
            <person name="Kwon K."/>
        </authorList>
    </citation>
    <scope>NUCLEOTIDE SEQUENCE</scope>
    <source>
        <strain evidence="8">MEBiC11861</strain>
    </source>
</reference>
<evidence type="ECO:0000259" key="7">
    <source>
        <dbReference type="PROSITE" id="PS51462"/>
    </source>
</evidence>
<sequence>MTGIFDIARLRDTLRNAEETGHGRGDHDLNPGMEVTARRRPAAVLIPVVEREDGLTLLFTRRSDDLPVHPGQISFPGGRAEAEDAGPADTALRETEEEIGVHRRHVEVIGQLELYRTRTGFEITPVIGLLTPPFEMKADPMEVQEIFEVPLPFFLDRANHQRHSREWNNQMRSFYAMPYGDYYIWGATAGMLVNFVDVLLPRVDA</sequence>
<dbReference type="Pfam" id="PF00293">
    <property type="entry name" value="NUDIX"/>
    <property type="match status" value="1"/>
</dbReference>
<dbReference type="Gene3D" id="3.90.79.10">
    <property type="entry name" value="Nucleoside Triphosphate Pyrophosphohydrolase"/>
    <property type="match status" value="1"/>
</dbReference>
<evidence type="ECO:0000313" key="8">
    <source>
        <dbReference type="EMBL" id="UUX48527.1"/>
    </source>
</evidence>
<dbReference type="SUPFAM" id="SSF55811">
    <property type="entry name" value="Nudix"/>
    <property type="match status" value="1"/>
</dbReference>
<dbReference type="InterPro" id="IPR045121">
    <property type="entry name" value="CoAse"/>
</dbReference>
<gene>
    <name evidence="8" type="ORF">NUH88_14030</name>
</gene>
<evidence type="ECO:0000256" key="3">
    <source>
        <dbReference type="ARBA" id="ARBA00022723"/>
    </source>
</evidence>
<evidence type="ECO:0000313" key="9">
    <source>
        <dbReference type="Proteomes" id="UP001060336"/>
    </source>
</evidence>
<name>A0A9J7AMX6_9PROT</name>
<accession>A0A9J7AMX6</accession>
<protein>
    <submittedName>
        <fullName evidence="8">CoA pyrophosphatase</fullName>
    </submittedName>
</protein>
<comment type="cofactor">
    <cofactor evidence="2">
        <name>Mg(2+)</name>
        <dbReference type="ChEBI" id="CHEBI:18420"/>
    </cofactor>
</comment>
<dbReference type="RefSeq" id="WP_257767034.1">
    <property type="nucleotide sequence ID" value="NZ_CP102480.1"/>
</dbReference>
<dbReference type="PROSITE" id="PS51462">
    <property type="entry name" value="NUDIX"/>
    <property type="match status" value="1"/>
</dbReference>
<evidence type="ECO:0000256" key="5">
    <source>
        <dbReference type="ARBA" id="ARBA00022842"/>
    </source>
</evidence>
<proteinExistence type="predicted"/>
<dbReference type="GO" id="GO:0046872">
    <property type="term" value="F:metal ion binding"/>
    <property type="evidence" value="ECO:0007669"/>
    <property type="project" value="UniProtKB-KW"/>
</dbReference>
<keyword evidence="5" id="KW-0460">Magnesium</keyword>
<keyword evidence="6" id="KW-0464">Manganese</keyword>
<dbReference type="InterPro" id="IPR015797">
    <property type="entry name" value="NUDIX_hydrolase-like_dom_sf"/>
</dbReference>
<feature type="domain" description="Nudix hydrolase" evidence="7">
    <location>
        <begin position="38"/>
        <end position="175"/>
    </location>
</feature>
<evidence type="ECO:0000256" key="4">
    <source>
        <dbReference type="ARBA" id="ARBA00022801"/>
    </source>
</evidence>
<organism evidence="8 9">
    <name type="scientific">Nisaea acidiphila</name>
    <dbReference type="NCBI Taxonomy" id="1862145"/>
    <lineage>
        <taxon>Bacteria</taxon>
        <taxon>Pseudomonadati</taxon>
        <taxon>Pseudomonadota</taxon>
        <taxon>Alphaproteobacteria</taxon>
        <taxon>Rhodospirillales</taxon>
        <taxon>Thalassobaculaceae</taxon>
        <taxon>Nisaea</taxon>
    </lineage>
</organism>
<comment type="cofactor">
    <cofactor evidence="1">
        <name>Mn(2+)</name>
        <dbReference type="ChEBI" id="CHEBI:29035"/>
    </cofactor>
</comment>
<keyword evidence="3" id="KW-0479">Metal-binding</keyword>
<evidence type="ECO:0000256" key="6">
    <source>
        <dbReference type="ARBA" id="ARBA00023211"/>
    </source>
</evidence>
<dbReference type="CDD" id="cd03426">
    <property type="entry name" value="NUDIX_CoAse_Nudt7"/>
    <property type="match status" value="1"/>
</dbReference>
<dbReference type="InterPro" id="IPR000086">
    <property type="entry name" value="NUDIX_hydrolase_dom"/>
</dbReference>
<evidence type="ECO:0000256" key="2">
    <source>
        <dbReference type="ARBA" id="ARBA00001946"/>
    </source>
</evidence>
<dbReference type="EMBL" id="CP102480">
    <property type="protein sequence ID" value="UUX48527.1"/>
    <property type="molecule type" value="Genomic_DNA"/>
</dbReference>
<keyword evidence="4" id="KW-0378">Hydrolase</keyword>
<dbReference type="Proteomes" id="UP001060336">
    <property type="component" value="Chromosome"/>
</dbReference>